<keyword evidence="3" id="KW-0698">rRNA processing</keyword>
<comment type="function">
    <text evidence="3">Specifically methylates the guanine in position 966 of 16S rRNA in the assembled 30S particle.</text>
</comment>
<accession>G7URP2</accession>
<proteinExistence type="inferred from homology"/>
<organism evidence="4 5">
    <name type="scientific">Pseudoxanthomonas spadix (strain BD-a59)</name>
    <dbReference type="NCBI Taxonomy" id="1045855"/>
    <lineage>
        <taxon>Bacteria</taxon>
        <taxon>Pseudomonadati</taxon>
        <taxon>Pseudomonadota</taxon>
        <taxon>Gammaproteobacteria</taxon>
        <taxon>Lysobacterales</taxon>
        <taxon>Lysobacteraceae</taxon>
        <taxon>Pseudoxanthomonas</taxon>
    </lineage>
</organism>
<sequence length="184" mass="19761">MDIGQVRIVGGRWRNTRLAVPNLPGLRPSSDRVRETLFNWLTGQLAGARVLDLFAGTGALGLEALSRGAGSAVLVERDPGLAGQLDQVVARLKAADQARIVNADALAWLEQQSAAAFDIAFVDPPFAAGLWDTVLARLPRLLAPGAWLYIESPHEQAPALPPGYLLHRQGSTRQVRYTLARAPG</sequence>
<dbReference type="eggNOG" id="COG0742">
    <property type="taxonomic scope" value="Bacteria"/>
</dbReference>
<dbReference type="PANTHER" id="PTHR43542:SF1">
    <property type="entry name" value="METHYLTRANSFERASE"/>
    <property type="match status" value="1"/>
</dbReference>
<dbReference type="GO" id="GO:0052913">
    <property type="term" value="F:16S rRNA (guanine(966)-N(2))-methyltransferase activity"/>
    <property type="evidence" value="ECO:0007669"/>
    <property type="project" value="UniProtKB-EC"/>
</dbReference>
<reference evidence="4 5" key="1">
    <citation type="journal article" date="2012" name="J. Bacteriol.">
        <title>Complete Genome Sequence of the BTEX-Degrading Bacterium Pseudoxanthomonas spadix BD-a59.</title>
        <authorList>
            <person name="Lee S.H."/>
            <person name="Jin H.M."/>
            <person name="Lee H.J."/>
            <person name="Kim J.M."/>
            <person name="Jeon C.O."/>
        </authorList>
    </citation>
    <scope>NUCLEOTIDE SEQUENCE [LARGE SCALE GENOMIC DNA]</scope>
    <source>
        <strain evidence="4 5">BD-a59</strain>
    </source>
</reference>
<evidence type="ECO:0000313" key="4">
    <source>
        <dbReference type="EMBL" id="AER55920.1"/>
    </source>
</evidence>
<comment type="catalytic activity">
    <reaction evidence="3">
        <text>guanosine(966) in 16S rRNA + S-adenosyl-L-methionine = N(2)-methylguanosine(966) in 16S rRNA + S-adenosyl-L-homocysteine + H(+)</text>
        <dbReference type="Rhea" id="RHEA:23548"/>
        <dbReference type="Rhea" id="RHEA-COMP:10211"/>
        <dbReference type="Rhea" id="RHEA-COMP:10212"/>
        <dbReference type="ChEBI" id="CHEBI:15378"/>
        <dbReference type="ChEBI" id="CHEBI:57856"/>
        <dbReference type="ChEBI" id="CHEBI:59789"/>
        <dbReference type="ChEBI" id="CHEBI:74269"/>
        <dbReference type="ChEBI" id="CHEBI:74481"/>
        <dbReference type="EC" id="2.1.1.171"/>
    </reaction>
</comment>
<dbReference type="Gene3D" id="3.40.50.150">
    <property type="entry name" value="Vaccinia Virus protein VP39"/>
    <property type="match status" value="1"/>
</dbReference>
<evidence type="ECO:0000313" key="5">
    <source>
        <dbReference type="Proteomes" id="UP000005870"/>
    </source>
</evidence>
<dbReference type="PIRSF" id="PIRSF004553">
    <property type="entry name" value="CHP00095"/>
    <property type="match status" value="1"/>
</dbReference>
<dbReference type="Pfam" id="PF03602">
    <property type="entry name" value="Cons_hypoth95"/>
    <property type="match status" value="1"/>
</dbReference>
<keyword evidence="5" id="KW-1185">Reference proteome</keyword>
<dbReference type="Proteomes" id="UP000005870">
    <property type="component" value="Chromosome"/>
</dbReference>
<gene>
    <name evidence="4" type="ordered locus">DSC_06345</name>
</gene>
<dbReference type="CDD" id="cd02440">
    <property type="entry name" value="AdoMet_MTases"/>
    <property type="match status" value="1"/>
</dbReference>
<dbReference type="InterPro" id="IPR029063">
    <property type="entry name" value="SAM-dependent_MTases_sf"/>
</dbReference>
<dbReference type="SUPFAM" id="SSF53335">
    <property type="entry name" value="S-adenosyl-L-methionine-dependent methyltransferases"/>
    <property type="match status" value="1"/>
</dbReference>
<keyword evidence="3" id="KW-0949">S-adenosyl-L-methionine</keyword>
<dbReference type="InterPro" id="IPR004398">
    <property type="entry name" value="RNA_MeTrfase_RsmD"/>
</dbReference>
<protein>
    <recommendedName>
        <fullName evidence="3">Ribosomal RNA small subunit methyltransferase D</fullName>
        <ecNumber evidence="3">2.1.1.171</ecNumber>
    </recommendedName>
</protein>
<dbReference type="PANTHER" id="PTHR43542">
    <property type="entry name" value="METHYLTRANSFERASE"/>
    <property type="match status" value="1"/>
</dbReference>
<keyword evidence="1 3" id="KW-0489">Methyltransferase</keyword>
<dbReference type="KEGG" id="psd:DSC_06345"/>
<name>G7URP2_PSEUP</name>
<dbReference type="STRING" id="1045855.DSC_06345"/>
<evidence type="ECO:0000256" key="1">
    <source>
        <dbReference type="ARBA" id="ARBA00022603"/>
    </source>
</evidence>
<dbReference type="HOGENOM" id="CLU_075826_2_2_6"/>
<dbReference type="NCBIfam" id="TIGR00095">
    <property type="entry name" value="16S rRNA (guanine(966)-N(2))-methyltransferase RsmD"/>
    <property type="match status" value="1"/>
</dbReference>
<dbReference type="EMBL" id="CP003093">
    <property type="protein sequence ID" value="AER55920.1"/>
    <property type="molecule type" value="Genomic_DNA"/>
</dbReference>
<keyword evidence="2 3" id="KW-0808">Transferase</keyword>
<evidence type="ECO:0000256" key="3">
    <source>
        <dbReference type="PIRNR" id="PIRNR004553"/>
    </source>
</evidence>
<comment type="similarity">
    <text evidence="3">Belongs to the methyltransferase superfamily. RsmD family.</text>
</comment>
<dbReference type="EC" id="2.1.1.171" evidence="3"/>
<dbReference type="AlphaFoldDB" id="G7URP2"/>
<evidence type="ECO:0000256" key="2">
    <source>
        <dbReference type="ARBA" id="ARBA00022679"/>
    </source>
</evidence>